<evidence type="ECO:0000256" key="1">
    <source>
        <dbReference type="ARBA" id="ARBA00023002"/>
    </source>
</evidence>
<dbReference type="PANTHER" id="PTHR14239:SF0">
    <property type="entry name" value="F420-DEPENDENT NADP REDUCTASE"/>
    <property type="match status" value="1"/>
</dbReference>
<dbReference type="Gene3D" id="3.40.50.720">
    <property type="entry name" value="NAD(P)-binding Rossmann-like Domain"/>
    <property type="match status" value="1"/>
</dbReference>
<dbReference type="SUPFAM" id="SSF51735">
    <property type="entry name" value="NAD(P)-binding Rossmann-fold domains"/>
    <property type="match status" value="1"/>
</dbReference>
<dbReference type="InterPro" id="IPR028939">
    <property type="entry name" value="P5C_Rdtase_cat_N"/>
</dbReference>
<sequence length="216" mass="22828">MIAVIGGTGKLGQGLVARLAMAGEEVIIGSRTPKKAERVAKELSEKIGEKIKGTGNEEAARQAELVILSIPFKGMEKILNQIKPALNPDKIVVSVIVPFSFEEGWAVLSQSKSGSAAEEVASRTPKNVPVISTFQTASANRMRDLGEPLSADVPVCGDDEDAKNQVIELVEKLPGARAIDAGPLANSALTEAVGVLLIDLTRRHGVKRIGLKFEGV</sequence>
<dbReference type="GO" id="GO:0050661">
    <property type="term" value="F:NADP binding"/>
    <property type="evidence" value="ECO:0007669"/>
    <property type="project" value="InterPro"/>
</dbReference>
<keyword evidence="1" id="KW-0560">Oxidoreductase</keyword>
<gene>
    <name evidence="3" type="ORF">AKJ47_02420</name>
</gene>
<evidence type="ECO:0000259" key="2">
    <source>
        <dbReference type="Pfam" id="PF03807"/>
    </source>
</evidence>
<proteinExistence type="predicted"/>
<dbReference type="Pfam" id="PF03807">
    <property type="entry name" value="F420_oxidored"/>
    <property type="match status" value="1"/>
</dbReference>
<comment type="caution">
    <text evidence="3">The sequence shown here is derived from an EMBL/GenBank/DDBJ whole genome shotgun (WGS) entry which is preliminary data.</text>
</comment>
<dbReference type="GO" id="GO:0070967">
    <property type="term" value="F:coenzyme F420 binding"/>
    <property type="evidence" value="ECO:0007669"/>
    <property type="project" value="InterPro"/>
</dbReference>
<dbReference type="EMBL" id="LHYA01000029">
    <property type="protein sequence ID" value="KXB03356.1"/>
    <property type="molecule type" value="Genomic_DNA"/>
</dbReference>
<dbReference type="InterPro" id="IPR051267">
    <property type="entry name" value="STEAP_metalloreductase"/>
</dbReference>
<keyword evidence="4" id="KW-1185">Reference proteome</keyword>
<dbReference type="GO" id="GO:0006740">
    <property type="term" value="P:NADPH regeneration"/>
    <property type="evidence" value="ECO:0007669"/>
    <property type="project" value="InterPro"/>
</dbReference>
<dbReference type="GO" id="GO:0005886">
    <property type="term" value="C:plasma membrane"/>
    <property type="evidence" value="ECO:0007669"/>
    <property type="project" value="TreeGrafter"/>
</dbReference>
<dbReference type="Proteomes" id="UP000070405">
    <property type="component" value="Unassembled WGS sequence"/>
</dbReference>
<evidence type="ECO:0000313" key="3">
    <source>
        <dbReference type="EMBL" id="KXB03356.1"/>
    </source>
</evidence>
<dbReference type="InterPro" id="IPR010185">
    <property type="entry name" value="NpdG"/>
</dbReference>
<dbReference type="InterPro" id="IPR036291">
    <property type="entry name" value="NAD(P)-bd_dom_sf"/>
</dbReference>
<dbReference type="NCBIfam" id="TIGR01915">
    <property type="entry name" value="npdG"/>
    <property type="match status" value="1"/>
</dbReference>
<protein>
    <recommendedName>
        <fullName evidence="2">Pyrroline-5-carboxylate reductase catalytic N-terminal domain-containing protein</fullName>
    </recommendedName>
</protein>
<feature type="domain" description="Pyrroline-5-carboxylate reductase catalytic N-terminal" evidence="2">
    <location>
        <begin position="2"/>
        <end position="97"/>
    </location>
</feature>
<organism evidence="3 4">
    <name type="scientific">candidate division MSBL1 archaeon SCGC-AAA261G05</name>
    <dbReference type="NCBI Taxonomy" id="1698276"/>
    <lineage>
        <taxon>Archaea</taxon>
        <taxon>Methanobacteriati</taxon>
        <taxon>Methanobacteriota</taxon>
        <taxon>candidate division MSBL1</taxon>
    </lineage>
</organism>
<dbReference type="PANTHER" id="PTHR14239">
    <property type="entry name" value="DUDULIN-RELATED"/>
    <property type="match status" value="1"/>
</dbReference>
<dbReference type="GO" id="GO:0016651">
    <property type="term" value="F:oxidoreductase activity, acting on NAD(P)H"/>
    <property type="evidence" value="ECO:0007669"/>
    <property type="project" value="InterPro"/>
</dbReference>
<dbReference type="AlphaFoldDB" id="A0A133VA94"/>
<dbReference type="GO" id="GO:0008823">
    <property type="term" value="F:cupric reductase (NADH) activity"/>
    <property type="evidence" value="ECO:0007669"/>
    <property type="project" value="TreeGrafter"/>
</dbReference>
<accession>A0A133VA94</accession>
<name>A0A133VA94_9EURY</name>
<reference evidence="3 4" key="1">
    <citation type="journal article" date="2016" name="Sci. Rep.">
        <title>Metabolic traits of an uncultured archaeal lineage -MSBL1- from brine pools of the Red Sea.</title>
        <authorList>
            <person name="Mwirichia R."/>
            <person name="Alam I."/>
            <person name="Rashid M."/>
            <person name="Vinu M."/>
            <person name="Ba-Alawi W."/>
            <person name="Anthony Kamau A."/>
            <person name="Kamanda Ngugi D."/>
            <person name="Goker M."/>
            <person name="Klenk H.P."/>
            <person name="Bajic V."/>
            <person name="Stingl U."/>
        </authorList>
    </citation>
    <scope>NUCLEOTIDE SEQUENCE [LARGE SCALE GENOMIC DNA]</scope>
    <source>
        <strain evidence="3">SCGC-AAA261G05</strain>
    </source>
</reference>
<evidence type="ECO:0000313" key="4">
    <source>
        <dbReference type="Proteomes" id="UP000070405"/>
    </source>
</evidence>
<dbReference type="GO" id="GO:0052851">
    <property type="term" value="F:ferric-chelate reductase (NADPH) activity"/>
    <property type="evidence" value="ECO:0007669"/>
    <property type="project" value="TreeGrafter"/>
</dbReference>
<dbReference type="GO" id="GO:0015677">
    <property type="term" value="P:copper ion import"/>
    <property type="evidence" value="ECO:0007669"/>
    <property type="project" value="TreeGrafter"/>
</dbReference>